<keyword evidence="4" id="KW-0233">DNA recombination</keyword>
<evidence type="ECO:0000256" key="2">
    <source>
        <dbReference type="ARBA" id="ARBA00022908"/>
    </source>
</evidence>
<evidence type="ECO:0000313" key="9">
    <source>
        <dbReference type="Proteomes" id="UP000070186"/>
    </source>
</evidence>
<dbReference type="GO" id="GO:0015074">
    <property type="term" value="P:DNA integration"/>
    <property type="evidence" value="ECO:0007669"/>
    <property type="project" value="UniProtKB-KW"/>
</dbReference>
<evidence type="ECO:0000256" key="1">
    <source>
        <dbReference type="ARBA" id="ARBA00008857"/>
    </source>
</evidence>
<organism evidence="8 9">
    <name type="scientific">Dechloromonas denitrificans</name>
    <dbReference type="NCBI Taxonomy" id="281362"/>
    <lineage>
        <taxon>Bacteria</taxon>
        <taxon>Pseudomonadati</taxon>
        <taxon>Pseudomonadota</taxon>
        <taxon>Betaproteobacteria</taxon>
        <taxon>Rhodocyclales</taxon>
        <taxon>Azonexaceae</taxon>
        <taxon>Dechloromonas</taxon>
    </lineage>
</organism>
<dbReference type="InterPro" id="IPR038488">
    <property type="entry name" value="Integrase_DNA-bd_sf"/>
</dbReference>
<comment type="caution">
    <text evidence="8">The sequence shown here is derived from an EMBL/GenBank/DDBJ whole genome shotgun (WGS) entry which is preliminary data.</text>
</comment>
<dbReference type="GO" id="GO:0003677">
    <property type="term" value="F:DNA binding"/>
    <property type="evidence" value="ECO:0007669"/>
    <property type="project" value="UniProtKB-UniRule"/>
</dbReference>
<feature type="domain" description="Core-binding (CB)" evidence="7">
    <location>
        <begin position="127"/>
        <end position="208"/>
    </location>
</feature>
<keyword evidence="2" id="KW-0229">DNA integration</keyword>
<keyword evidence="3 5" id="KW-0238">DNA-binding</keyword>
<evidence type="ECO:0000256" key="5">
    <source>
        <dbReference type="PROSITE-ProRule" id="PRU01248"/>
    </source>
</evidence>
<dbReference type="CDD" id="cd00801">
    <property type="entry name" value="INT_P4_C"/>
    <property type="match status" value="1"/>
</dbReference>
<accession>A0A133XIK2</accession>
<dbReference type="Gene3D" id="1.10.443.10">
    <property type="entry name" value="Intergrase catalytic core"/>
    <property type="match status" value="1"/>
</dbReference>
<dbReference type="PROSITE" id="PS51900">
    <property type="entry name" value="CB"/>
    <property type="match status" value="1"/>
</dbReference>
<dbReference type="SUPFAM" id="SSF56349">
    <property type="entry name" value="DNA breaking-rejoining enzymes"/>
    <property type="match status" value="1"/>
</dbReference>
<dbReference type="PANTHER" id="PTHR30629">
    <property type="entry name" value="PROPHAGE INTEGRASE"/>
    <property type="match status" value="1"/>
</dbReference>
<gene>
    <name evidence="8" type="ORF">AT959_08585</name>
</gene>
<dbReference type="Proteomes" id="UP000070186">
    <property type="component" value="Unassembled WGS sequence"/>
</dbReference>
<dbReference type="InterPro" id="IPR053876">
    <property type="entry name" value="Phage_int_M"/>
</dbReference>
<evidence type="ECO:0000259" key="6">
    <source>
        <dbReference type="PROSITE" id="PS51898"/>
    </source>
</evidence>
<dbReference type="InterPro" id="IPR025166">
    <property type="entry name" value="Integrase_DNA_bind_dom"/>
</dbReference>
<dbReference type="GO" id="GO:0006310">
    <property type="term" value="P:DNA recombination"/>
    <property type="evidence" value="ECO:0007669"/>
    <property type="project" value="UniProtKB-KW"/>
</dbReference>
<dbReference type="InterPro" id="IPR010998">
    <property type="entry name" value="Integrase_recombinase_N"/>
</dbReference>
<dbReference type="InterPro" id="IPR002104">
    <property type="entry name" value="Integrase_catalytic"/>
</dbReference>
<dbReference type="Gene3D" id="1.10.150.130">
    <property type="match status" value="1"/>
</dbReference>
<protein>
    <recommendedName>
        <fullName evidence="10">Integrase</fullName>
    </recommendedName>
</protein>
<dbReference type="InterPro" id="IPR050808">
    <property type="entry name" value="Phage_Integrase"/>
</dbReference>
<dbReference type="InterPro" id="IPR044068">
    <property type="entry name" value="CB"/>
</dbReference>
<dbReference type="PROSITE" id="PS51898">
    <property type="entry name" value="TYR_RECOMBINASE"/>
    <property type="match status" value="1"/>
</dbReference>
<dbReference type="Pfam" id="PF00589">
    <property type="entry name" value="Phage_integrase"/>
    <property type="match status" value="1"/>
</dbReference>
<dbReference type="AlphaFoldDB" id="A0A133XIK2"/>
<dbReference type="Gene3D" id="3.30.160.390">
    <property type="entry name" value="Integrase, DNA-binding domain"/>
    <property type="match status" value="1"/>
</dbReference>
<proteinExistence type="inferred from homology"/>
<evidence type="ECO:0000256" key="3">
    <source>
        <dbReference type="ARBA" id="ARBA00023125"/>
    </source>
</evidence>
<feature type="domain" description="Tyr recombinase" evidence="6">
    <location>
        <begin position="233"/>
        <end position="422"/>
    </location>
</feature>
<dbReference type="Pfam" id="PF13356">
    <property type="entry name" value="Arm-DNA-bind_3"/>
    <property type="match status" value="1"/>
</dbReference>
<comment type="similarity">
    <text evidence="1">Belongs to the 'phage' integrase family.</text>
</comment>
<dbReference type="PANTHER" id="PTHR30629:SF2">
    <property type="entry name" value="PROPHAGE INTEGRASE INTS-RELATED"/>
    <property type="match status" value="1"/>
</dbReference>
<evidence type="ECO:0000259" key="7">
    <source>
        <dbReference type="PROSITE" id="PS51900"/>
    </source>
</evidence>
<sequence length="445" mass="50287">MKPVFLLVYLLARKRIPTPRQNRYQQHGDNMLTDKAISGLKGQDKPYRVSDSGGLYIEVKPDGSKYWRQAYRFAGKQKTLAHGVYPAIGLKEARKRRDDAKALLDQNIDPSQQRKVEKLTAKLSAANTFEVIGREWHENRESGLVKKTVNKTIAALETYVFPKIGALPIESVEPAHILAVILPIDRKGNGETARRVRAWIDAIFRYAIQHGKVKINPAAELRSGEVLRPAKEKHLASLPITQLPDFLCTIDDPAKRVDYRTRLALRLLVLTFVRPGELNWAMWNEFDTDAKEWRIPPERIQGEGRGMKMKEEHIVPLSDQAIAILEELRPLTGGYKFLFPCIGRPGEAGMSDNTLRMAIQKGLGFPVTAHGMRATATSTLLELGWPAHVIDKQLAHRERRGATFGAYSHQAEYLPERRKMMQAWADHLQALEHGTKIVPINAKKA</sequence>
<reference evidence="8 9" key="1">
    <citation type="submission" date="2015-12" db="EMBL/GenBank/DDBJ databases">
        <title>Nitrous oxide reduction kinetics distinguish bacteria harboring typical versus atypical NosZ.</title>
        <authorList>
            <person name="Yoon S."/>
            <person name="Nissen S."/>
            <person name="Park D."/>
            <person name="Sanford R.A."/>
            <person name="Loeffler F.E."/>
        </authorList>
    </citation>
    <scope>NUCLEOTIDE SEQUENCE [LARGE SCALE GENOMIC DNA]</scope>
    <source>
        <strain evidence="8 9">ATCC BAA-841</strain>
    </source>
</reference>
<dbReference type="EMBL" id="LODL01000019">
    <property type="protein sequence ID" value="KXB30777.1"/>
    <property type="molecule type" value="Genomic_DNA"/>
</dbReference>
<dbReference type="InterPro" id="IPR013762">
    <property type="entry name" value="Integrase-like_cat_sf"/>
</dbReference>
<dbReference type="InterPro" id="IPR011010">
    <property type="entry name" value="DNA_brk_join_enz"/>
</dbReference>
<evidence type="ECO:0000313" key="8">
    <source>
        <dbReference type="EMBL" id="KXB30777.1"/>
    </source>
</evidence>
<dbReference type="Pfam" id="PF22022">
    <property type="entry name" value="Phage_int_M"/>
    <property type="match status" value="1"/>
</dbReference>
<keyword evidence="9" id="KW-1185">Reference proteome</keyword>
<evidence type="ECO:0000256" key="4">
    <source>
        <dbReference type="ARBA" id="ARBA00023172"/>
    </source>
</evidence>
<name>A0A133XIK2_9RHOO</name>
<evidence type="ECO:0008006" key="10">
    <source>
        <dbReference type="Google" id="ProtNLM"/>
    </source>
</evidence>